<evidence type="ECO:0000313" key="2">
    <source>
        <dbReference type="EMBL" id="POI20310.1"/>
    </source>
</evidence>
<reference evidence="2 3" key="1">
    <citation type="submission" date="2018-01" db="EMBL/GenBank/DDBJ databases">
        <title>Comparison of the Chinese Bamboo Partridge and Red Junglefowl genome sequences highlights the importance of demography in genome evolution.</title>
        <authorList>
            <person name="Tiley G.P."/>
            <person name="Kimball R.T."/>
            <person name="Braun E.L."/>
            <person name="Burleigh J.G."/>
        </authorList>
    </citation>
    <scope>NUCLEOTIDE SEQUENCE [LARGE SCALE GENOMIC DNA]</scope>
    <source>
        <strain evidence="2">RTK389</strain>
        <tissue evidence="2">Blood</tissue>
    </source>
</reference>
<evidence type="ECO:0000256" key="1">
    <source>
        <dbReference type="SAM" id="MobiDB-lite"/>
    </source>
</evidence>
<gene>
    <name evidence="2" type="ORF">CIB84_015943</name>
</gene>
<dbReference type="EMBL" id="PPHD01085260">
    <property type="protein sequence ID" value="POI20310.1"/>
    <property type="molecule type" value="Genomic_DNA"/>
</dbReference>
<protein>
    <submittedName>
        <fullName evidence="2">Uncharacterized protein</fullName>
    </submittedName>
</protein>
<dbReference type="Proteomes" id="UP000237246">
    <property type="component" value="Unassembled WGS sequence"/>
</dbReference>
<evidence type="ECO:0000313" key="3">
    <source>
        <dbReference type="Proteomes" id="UP000237246"/>
    </source>
</evidence>
<dbReference type="AlphaFoldDB" id="A0A2P4S887"/>
<keyword evidence="3" id="KW-1185">Reference proteome</keyword>
<name>A0A2P4S887_BAMTH</name>
<accession>A0A2P4S887</accession>
<proteinExistence type="predicted"/>
<sequence>MERDAGVAPGCTSPAPHGQPDPAPAALGSARTAQVSVTHG</sequence>
<feature type="compositionally biased region" description="Polar residues" evidence="1">
    <location>
        <begin position="31"/>
        <end position="40"/>
    </location>
</feature>
<organism evidence="2 3">
    <name type="scientific">Bambusicola thoracicus</name>
    <name type="common">Chinese bamboo-partridge</name>
    <name type="synonym">Perdix thoracica</name>
    <dbReference type="NCBI Taxonomy" id="9083"/>
    <lineage>
        <taxon>Eukaryota</taxon>
        <taxon>Metazoa</taxon>
        <taxon>Chordata</taxon>
        <taxon>Craniata</taxon>
        <taxon>Vertebrata</taxon>
        <taxon>Euteleostomi</taxon>
        <taxon>Archelosauria</taxon>
        <taxon>Archosauria</taxon>
        <taxon>Dinosauria</taxon>
        <taxon>Saurischia</taxon>
        <taxon>Theropoda</taxon>
        <taxon>Coelurosauria</taxon>
        <taxon>Aves</taxon>
        <taxon>Neognathae</taxon>
        <taxon>Galloanserae</taxon>
        <taxon>Galliformes</taxon>
        <taxon>Phasianidae</taxon>
        <taxon>Perdicinae</taxon>
        <taxon>Bambusicola</taxon>
    </lineage>
</organism>
<feature type="region of interest" description="Disordered" evidence="1">
    <location>
        <begin position="1"/>
        <end position="40"/>
    </location>
</feature>
<comment type="caution">
    <text evidence="2">The sequence shown here is derived from an EMBL/GenBank/DDBJ whole genome shotgun (WGS) entry which is preliminary data.</text>
</comment>